<evidence type="ECO:0000313" key="4">
    <source>
        <dbReference type="EMBL" id="KAF0293422.1"/>
    </source>
</evidence>
<sequence length="627" mass="67729">MAPLWAQVLTITLCLTQASGHGKVYQAWLADDGGKSLLVVDAAPKHLLDSTIFSRLLGLRDTSIGDGVTDTQVTDPSTEGDSGEMGDMQETAVPPEDKGQNADGPSGHNNHGQSMEGGTDQEQSTTPPEPASYVSADTTTEQQPVNEYEKAVAQWEEASIDDNDQMLEELLESFAVITGQGFAETTPEDGSTDEMSGSGHSPAELHSGLSESTEREHDVGTTNSADDSELDEIEHTKAFEFESTDASSGIESSDGSSSIPEQIEHSGHDTPNDTDKANANTVMLESLIAALNATEDADSLTSDSQEHTSGTTHEETAQKETYLPAGDPYVHSTDDPEDMYPPAYGSQGTDEAVTYTDEPLFPMRYPDRRPSPRSEVRAELPAGVVSVGDQQEIAFTPSAESRRTSVQFKPTAVIDGGHFDPEEYGLLDGPPAGSAPRQRSVPRLRDSLSAVVEAAEAGMLLVQPDWRGPGIMAVPMHRRPPAEMVCYLMVKQGACRCTHTRCAAFRKYMEYKCPETCEKVPVAPEPAGVSRGVRTRLLSSVRLPERPLGILSKCRGTALLMPRCRATQTYVAHPIFCECYRVCSGEFAGLTACPSGEHFSTQEAETRVCVPFEESTCRTWSRLVTKP</sequence>
<feature type="region of interest" description="Disordered" evidence="1">
    <location>
        <begin position="183"/>
        <end position="277"/>
    </location>
</feature>
<proteinExistence type="predicted"/>
<reference evidence="5 6" key="1">
    <citation type="submission" date="2019-07" db="EMBL/GenBank/DDBJ databases">
        <title>Draft genome assembly of a fouling barnacle, Amphibalanus amphitrite (Darwin, 1854): The first reference genome for Thecostraca.</title>
        <authorList>
            <person name="Kim W."/>
        </authorList>
    </citation>
    <scope>NUCLEOTIDE SEQUENCE [LARGE SCALE GENOMIC DNA]</scope>
    <source>
        <strain evidence="5">SNU_AA5</strain>
        <tissue evidence="5">Soma without cirri and trophi</tissue>
    </source>
</reference>
<dbReference type="GO" id="GO:0005576">
    <property type="term" value="C:extracellular region"/>
    <property type="evidence" value="ECO:0007669"/>
    <property type="project" value="InterPro"/>
</dbReference>
<gene>
    <name evidence="4" type="ORF">FJT64_008760</name>
    <name evidence="5" type="ORF">FJT64_021245</name>
</gene>
<dbReference type="InterPro" id="IPR036508">
    <property type="entry name" value="Chitin-bd_dom_sf"/>
</dbReference>
<organism evidence="5 6">
    <name type="scientific">Amphibalanus amphitrite</name>
    <name type="common">Striped barnacle</name>
    <name type="synonym">Balanus amphitrite</name>
    <dbReference type="NCBI Taxonomy" id="1232801"/>
    <lineage>
        <taxon>Eukaryota</taxon>
        <taxon>Metazoa</taxon>
        <taxon>Ecdysozoa</taxon>
        <taxon>Arthropoda</taxon>
        <taxon>Crustacea</taxon>
        <taxon>Multicrustacea</taxon>
        <taxon>Cirripedia</taxon>
        <taxon>Thoracica</taxon>
        <taxon>Thoracicalcarea</taxon>
        <taxon>Balanomorpha</taxon>
        <taxon>Balanoidea</taxon>
        <taxon>Balanidae</taxon>
        <taxon>Amphibalaninae</taxon>
        <taxon>Amphibalanus</taxon>
    </lineage>
</organism>
<feature type="region of interest" description="Disordered" evidence="1">
    <location>
        <begin position="296"/>
        <end position="349"/>
    </location>
</feature>
<keyword evidence="2" id="KW-0732">Signal</keyword>
<feature type="compositionally biased region" description="Basic and acidic residues" evidence="1">
    <location>
        <begin position="262"/>
        <end position="276"/>
    </location>
</feature>
<feature type="chain" id="PRO_5033526068" description="Chitin-binding type-2 domain-containing protein" evidence="2">
    <location>
        <begin position="21"/>
        <end position="627"/>
    </location>
</feature>
<feature type="region of interest" description="Disordered" evidence="1">
    <location>
        <begin position="63"/>
        <end position="145"/>
    </location>
</feature>
<feature type="compositionally biased region" description="Polar residues" evidence="1">
    <location>
        <begin position="69"/>
        <end position="80"/>
    </location>
</feature>
<dbReference type="EMBL" id="VIIS01000573">
    <property type="protein sequence ID" value="KAF0307407.1"/>
    <property type="molecule type" value="Genomic_DNA"/>
</dbReference>
<evidence type="ECO:0000256" key="1">
    <source>
        <dbReference type="SAM" id="MobiDB-lite"/>
    </source>
</evidence>
<keyword evidence="6" id="KW-1185">Reference proteome</keyword>
<dbReference type="EMBL" id="VIIS01001748">
    <property type="protein sequence ID" value="KAF0293422.1"/>
    <property type="molecule type" value="Genomic_DNA"/>
</dbReference>
<dbReference type="GO" id="GO:0008061">
    <property type="term" value="F:chitin binding"/>
    <property type="evidence" value="ECO:0007669"/>
    <property type="project" value="InterPro"/>
</dbReference>
<feature type="compositionally biased region" description="Polar residues" evidence="1">
    <location>
        <begin position="299"/>
        <end position="311"/>
    </location>
</feature>
<dbReference type="Proteomes" id="UP000440578">
    <property type="component" value="Unassembled WGS sequence"/>
</dbReference>
<feature type="compositionally biased region" description="Polar residues" evidence="1">
    <location>
        <begin position="135"/>
        <end position="145"/>
    </location>
</feature>
<evidence type="ECO:0000313" key="6">
    <source>
        <dbReference type="Proteomes" id="UP000440578"/>
    </source>
</evidence>
<protein>
    <recommendedName>
        <fullName evidence="3">Chitin-binding type-2 domain-containing protein</fullName>
    </recommendedName>
</protein>
<dbReference type="PROSITE" id="PS50940">
    <property type="entry name" value="CHIT_BIND_II"/>
    <property type="match status" value="1"/>
</dbReference>
<dbReference type="InterPro" id="IPR002557">
    <property type="entry name" value="Chitin-bd_dom"/>
</dbReference>
<feature type="compositionally biased region" description="Low complexity" evidence="1">
    <location>
        <begin position="247"/>
        <end position="259"/>
    </location>
</feature>
<evidence type="ECO:0000256" key="2">
    <source>
        <dbReference type="SAM" id="SignalP"/>
    </source>
</evidence>
<dbReference type="AlphaFoldDB" id="A0A6A4WJ08"/>
<name>A0A6A4WJ08_AMPAM</name>
<evidence type="ECO:0000313" key="5">
    <source>
        <dbReference type="EMBL" id="KAF0307407.1"/>
    </source>
</evidence>
<comment type="caution">
    <text evidence="5">The sequence shown here is derived from an EMBL/GenBank/DDBJ whole genome shotgun (WGS) entry which is preliminary data.</text>
</comment>
<feature type="signal peptide" evidence="2">
    <location>
        <begin position="1"/>
        <end position="20"/>
    </location>
</feature>
<accession>A0A6A4WJ08</accession>
<evidence type="ECO:0000259" key="3">
    <source>
        <dbReference type="PROSITE" id="PS50940"/>
    </source>
</evidence>
<dbReference type="SUPFAM" id="SSF57625">
    <property type="entry name" value="Invertebrate chitin-binding proteins"/>
    <property type="match status" value="1"/>
</dbReference>
<feature type="domain" description="Chitin-binding type-2" evidence="3">
    <location>
        <begin position="561"/>
        <end position="619"/>
    </location>
</feature>